<accession>A0AAU7CYR0</accession>
<dbReference type="FunFam" id="3.30.450.20:FF:000099">
    <property type="entry name" value="Sensory box sensor histidine kinase"/>
    <property type="match status" value="1"/>
</dbReference>
<dbReference type="PROSITE" id="PS50113">
    <property type="entry name" value="PAC"/>
    <property type="match status" value="3"/>
</dbReference>
<dbReference type="NCBIfam" id="TIGR00229">
    <property type="entry name" value="sensory_box"/>
    <property type="match status" value="3"/>
</dbReference>
<dbReference type="PROSITE" id="PS50883">
    <property type="entry name" value="EAL"/>
    <property type="match status" value="1"/>
</dbReference>
<dbReference type="CDD" id="cd00130">
    <property type="entry name" value="PAS"/>
    <property type="match status" value="2"/>
</dbReference>
<dbReference type="SMART" id="SM00091">
    <property type="entry name" value="PAS"/>
    <property type="match status" value="3"/>
</dbReference>
<evidence type="ECO:0000256" key="1">
    <source>
        <dbReference type="SAM" id="Coils"/>
    </source>
</evidence>
<dbReference type="InterPro" id="IPR052155">
    <property type="entry name" value="Biofilm_reg_signaling"/>
</dbReference>
<dbReference type="InterPro" id="IPR001633">
    <property type="entry name" value="EAL_dom"/>
</dbReference>
<feature type="domain" description="PAC" evidence="3">
    <location>
        <begin position="350"/>
        <end position="404"/>
    </location>
</feature>
<dbReference type="PROSITE" id="PS50112">
    <property type="entry name" value="PAS"/>
    <property type="match status" value="2"/>
</dbReference>
<dbReference type="Pfam" id="PF08448">
    <property type="entry name" value="PAS_4"/>
    <property type="match status" value="1"/>
</dbReference>
<feature type="coiled-coil region" evidence="1">
    <location>
        <begin position="651"/>
        <end position="678"/>
    </location>
</feature>
<evidence type="ECO:0000313" key="5">
    <source>
        <dbReference type="EMBL" id="XBH10624.1"/>
    </source>
</evidence>
<dbReference type="KEGG" id="epl:P4G45_02565"/>
<dbReference type="AlphaFoldDB" id="A0AAU7DAC3"/>
<dbReference type="EMBL" id="CP121195">
    <property type="protein sequence ID" value="XBH14053.1"/>
    <property type="molecule type" value="Genomic_DNA"/>
</dbReference>
<dbReference type="SMART" id="SM00086">
    <property type="entry name" value="PAC"/>
    <property type="match status" value="3"/>
</dbReference>
<dbReference type="SMART" id="SM00052">
    <property type="entry name" value="EAL"/>
    <property type="match status" value="1"/>
</dbReference>
<dbReference type="Pfam" id="PF08447">
    <property type="entry name" value="PAS_3"/>
    <property type="match status" value="1"/>
</dbReference>
<feature type="domain" description="PAC" evidence="3">
    <location>
        <begin position="610"/>
        <end position="663"/>
    </location>
</feature>
<dbReference type="SUPFAM" id="SSF55785">
    <property type="entry name" value="PYP-like sensor domain (PAS domain)"/>
    <property type="match status" value="3"/>
</dbReference>
<accession>A0AAU7DAC3</accession>
<evidence type="ECO:0000313" key="6">
    <source>
        <dbReference type="EMBL" id="XBH14053.1"/>
    </source>
</evidence>
<dbReference type="Gene3D" id="3.20.20.450">
    <property type="entry name" value="EAL domain"/>
    <property type="match status" value="1"/>
</dbReference>
<dbReference type="InterPro" id="IPR035965">
    <property type="entry name" value="PAS-like_dom_sf"/>
</dbReference>
<gene>
    <name evidence="5" type="ORF">P4G45_02565</name>
    <name evidence="6" type="ORF">P8936_02540</name>
</gene>
<dbReference type="RefSeq" id="WP_348268130.1">
    <property type="nucleotide sequence ID" value="NZ_CP121194.1"/>
</dbReference>
<evidence type="ECO:0000259" key="3">
    <source>
        <dbReference type="PROSITE" id="PS50113"/>
    </source>
</evidence>
<organism evidence="6">
    <name type="scientific">Edaphobacter paludis</name>
    <dbReference type="NCBI Taxonomy" id="3035702"/>
    <lineage>
        <taxon>Bacteria</taxon>
        <taxon>Pseudomonadati</taxon>
        <taxon>Acidobacteriota</taxon>
        <taxon>Terriglobia</taxon>
        <taxon>Terriglobales</taxon>
        <taxon>Acidobacteriaceae</taxon>
        <taxon>Edaphobacter</taxon>
    </lineage>
</organism>
<dbReference type="InterPro" id="IPR013655">
    <property type="entry name" value="PAS_fold_3"/>
</dbReference>
<dbReference type="InterPro" id="IPR000014">
    <property type="entry name" value="PAS"/>
</dbReference>
<dbReference type="InterPro" id="IPR001610">
    <property type="entry name" value="PAC"/>
</dbReference>
<dbReference type="Gene3D" id="3.30.450.20">
    <property type="entry name" value="PAS domain"/>
    <property type="match status" value="3"/>
</dbReference>
<keyword evidence="1" id="KW-0175">Coiled coil</keyword>
<dbReference type="Pfam" id="PF13426">
    <property type="entry name" value="PAS_9"/>
    <property type="match status" value="1"/>
</dbReference>
<dbReference type="SUPFAM" id="SSF141868">
    <property type="entry name" value="EAL domain-like"/>
    <property type="match status" value="1"/>
</dbReference>
<dbReference type="InterPro" id="IPR035919">
    <property type="entry name" value="EAL_sf"/>
</dbReference>
<dbReference type="Pfam" id="PF00563">
    <property type="entry name" value="EAL"/>
    <property type="match status" value="1"/>
</dbReference>
<name>A0AAU7DAC3_9BACT</name>
<feature type="domain" description="PAS" evidence="2">
    <location>
        <begin position="278"/>
        <end position="347"/>
    </location>
</feature>
<feature type="domain" description="PAC" evidence="3">
    <location>
        <begin position="478"/>
        <end position="530"/>
    </location>
</feature>
<feature type="domain" description="PAS" evidence="2">
    <location>
        <begin position="405"/>
        <end position="460"/>
    </location>
</feature>
<evidence type="ECO:0000259" key="2">
    <source>
        <dbReference type="PROSITE" id="PS50112"/>
    </source>
</evidence>
<reference evidence="6" key="1">
    <citation type="submission" date="2023-03" db="EMBL/GenBank/DDBJ databases">
        <title>Edaphobacter sp.</title>
        <authorList>
            <person name="Huber K.J."/>
            <person name="Papendorf J."/>
            <person name="Pilke C."/>
            <person name="Bunk B."/>
            <person name="Sproeer C."/>
            <person name="Pester M."/>
        </authorList>
    </citation>
    <scope>NUCLEOTIDE SEQUENCE</scope>
    <source>
        <strain evidence="5">DSM 109919</strain>
        <strain evidence="6">DSM 109920</strain>
    </source>
</reference>
<dbReference type="PANTHER" id="PTHR44757">
    <property type="entry name" value="DIGUANYLATE CYCLASE DGCP"/>
    <property type="match status" value="1"/>
</dbReference>
<dbReference type="EMBL" id="CP121194">
    <property type="protein sequence ID" value="XBH10624.1"/>
    <property type="molecule type" value="Genomic_DNA"/>
</dbReference>
<dbReference type="CDD" id="cd01948">
    <property type="entry name" value="EAL"/>
    <property type="match status" value="1"/>
</dbReference>
<feature type="domain" description="EAL" evidence="4">
    <location>
        <begin position="2"/>
        <end position="252"/>
    </location>
</feature>
<proteinExistence type="predicted"/>
<sequence length="679" mass="75576">MVATRQIDLSRALDADEIVPYFQPIVELRTGVLTGFEALARWRHPVHGPISPEIFIPLAEEHGLIGTLTGNLLRRVFSVAASLPQELCISFNISPLQFRDPSLSRQIDSAAQLAGFSLKRLILEITESALIDNIDQAQSIAQDWKAHGISLALDDFGTGYSSLRHLQSLPFDELKVDASFVREISDTRESRKIVAAIIGLGHSLGLTTVAEGIETKDKADMLVRLGCDIGQGWLYGPPVPPDDLSDFLSRRSLSPIHAISSFPSSNRLPNLEAHPAQRLAQLQAIYESAPVGLCFLDCNLRYVSINRRLAEMNGVPIAEHLGRSVAEVIPEVFFRIEPYLRRALQGETINDLEITSPRKNAEGGNLTLIVTYQPVRDEAEEIVGVSVAVVDITSRKLTEEALRESEDHYRNSVELNPQIPWTSDAEGRVLEAGPHWENSTGWTREQALDQGWVKALHPADVIPTLRKWAQHLRSGKPIDVEFRIGRGDGVWRWMRSRAAPRRDETGKIIRWYGTVEDIDDRKKAERALRESEALLRAVFEAVSVGLIISEFPGNRIIMCNRRAEEIFQRLLPPGANLDTYRQLILSHADGLDLESGEYPMECAIRSGKTTEPEDLLYRRSDGSKAWIRVTAAPVRGKSGGIAGAALSIQDIDNAVQEKQRLLDRIAELERQLKAAKTNA</sequence>
<dbReference type="PANTHER" id="PTHR44757:SF2">
    <property type="entry name" value="BIOFILM ARCHITECTURE MAINTENANCE PROTEIN MBAA"/>
    <property type="match status" value="1"/>
</dbReference>
<dbReference type="InterPro" id="IPR000700">
    <property type="entry name" value="PAS-assoc_C"/>
</dbReference>
<protein>
    <submittedName>
        <fullName evidence="6">EAL domain-containing protein</fullName>
    </submittedName>
</protein>
<dbReference type="InterPro" id="IPR013656">
    <property type="entry name" value="PAS_4"/>
</dbReference>
<evidence type="ECO:0000259" key="4">
    <source>
        <dbReference type="PROSITE" id="PS50883"/>
    </source>
</evidence>